<dbReference type="Proteomes" id="UP001465755">
    <property type="component" value="Unassembled WGS sequence"/>
</dbReference>
<keyword evidence="2 9" id="KW-0409">Iron storage</keyword>
<dbReference type="GO" id="GO:0008198">
    <property type="term" value="F:ferrous iron binding"/>
    <property type="evidence" value="ECO:0007669"/>
    <property type="project" value="TreeGrafter"/>
</dbReference>
<comment type="catalytic activity">
    <reaction evidence="7 9">
        <text>4 Fe(2+) + O2 + 4 H(+) = 4 Fe(3+) + 2 H2O</text>
        <dbReference type="Rhea" id="RHEA:11148"/>
        <dbReference type="ChEBI" id="CHEBI:15377"/>
        <dbReference type="ChEBI" id="CHEBI:15378"/>
        <dbReference type="ChEBI" id="CHEBI:15379"/>
        <dbReference type="ChEBI" id="CHEBI:29033"/>
        <dbReference type="ChEBI" id="CHEBI:29034"/>
        <dbReference type="EC" id="1.16.3.1"/>
    </reaction>
</comment>
<keyword evidence="12" id="KW-1185">Reference proteome</keyword>
<evidence type="ECO:0000259" key="10">
    <source>
        <dbReference type="PROSITE" id="PS50905"/>
    </source>
</evidence>
<evidence type="ECO:0000256" key="2">
    <source>
        <dbReference type="ARBA" id="ARBA00022434"/>
    </source>
</evidence>
<organism evidence="11 12">
    <name type="scientific">Symbiochloris irregularis</name>
    <dbReference type="NCBI Taxonomy" id="706552"/>
    <lineage>
        <taxon>Eukaryota</taxon>
        <taxon>Viridiplantae</taxon>
        <taxon>Chlorophyta</taxon>
        <taxon>core chlorophytes</taxon>
        <taxon>Trebouxiophyceae</taxon>
        <taxon>Trebouxiales</taxon>
        <taxon>Trebouxiaceae</taxon>
        <taxon>Symbiochloris</taxon>
    </lineage>
</organism>
<comment type="similarity">
    <text evidence="1 9">Belongs to the ferritin family.</text>
</comment>
<dbReference type="CDD" id="cd01056">
    <property type="entry name" value="Euk_Ferritin"/>
    <property type="match status" value="1"/>
</dbReference>
<comment type="subunit">
    <text evidence="6">Oligomer of 24 subunits. There are two types of subunits: L (light) chain and H (heavy) chain. The major chain can be light or heavy, depending on the species and tissue type. The functional molecule forms a roughly spherical shell with a diameter of 12 nm and contains a central cavity into which the insoluble mineral iron core is deposited.</text>
</comment>
<evidence type="ECO:0000256" key="1">
    <source>
        <dbReference type="ARBA" id="ARBA00007513"/>
    </source>
</evidence>
<dbReference type="PANTHER" id="PTHR11431:SF75">
    <property type="entry name" value="FERRITIN"/>
    <property type="match status" value="1"/>
</dbReference>
<keyword evidence="4 8" id="KW-0408">Iron</keyword>
<dbReference type="GO" id="GO:0008199">
    <property type="term" value="F:ferric iron binding"/>
    <property type="evidence" value="ECO:0007669"/>
    <property type="project" value="InterPro"/>
</dbReference>
<evidence type="ECO:0000256" key="9">
    <source>
        <dbReference type="RuleBase" id="RU361145"/>
    </source>
</evidence>
<dbReference type="PROSITE" id="PS50905">
    <property type="entry name" value="FERRITIN_LIKE"/>
    <property type="match status" value="1"/>
</dbReference>
<evidence type="ECO:0000256" key="5">
    <source>
        <dbReference type="ARBA" id="ARBA00025111"/>
    </source>
</evidence>
<dbReference type="GO" id="GO:0006879">
    <property type="term" value="P:intracellular iron ion homeostasis"/>
    <property type="evidence" value="ECO:0007669"/>
    <property type="project" value="UniProtKB-KW"/>
</dbReference>
<comment type="function">
    <text evidence="9">Stores iron in a soluble, non-toxic, readily available form. Important for iron homeostasis. Iron is taken up in the ferrous form and deposited as ferric hydroxides after oxidation.</text>
</comment>
<dbReference type="Pfam" id="PF00210">
    <property type="entry name" value="Ferritin"/>
    <property type="match status" value="1"/>
</dbReference>
<dbReference type="EC" id="1.16.3.1" evidence="9"/>
<dbReference type="InterPro" id="IPR008331">
    <property type="entry name" value="Ferritin_DPS_dom"/>
</dbReference>
<evidence type="ECO:0000256" key="8">
    <source>
        <dbReference type="PIRSR" id="PIRSR601519-1"/>
    </source>
</evidence>
<dbReference type="GO" id="GO:0005737">
    <property type="term" value="C:cytoplasm"/>
    <property type="evidence" value="ECO:0007669"/>
    <property type="project" value="TreeGrafter"/>
</dbReference>
<evidence type="ECO:0000313" key="11">
    <source>
        <dbReference type="EMBL" id="KAK9800324.1"/>
    </source>
</evidence>
<dbReference type="GO" id="GO:0004322">
    <property type="term" value="F:ferroxidase activity"/>
    <property type="evidence" value="ECO:0007669"/>
    <property type="project" value="UniProtKB-EC"/>
</dbReference>
<dbReference type="Gene3D" id="1.20.1260.10">
    <property type="match status" value="1"/>
</dbReference>
<feature type="binding site" evidence="8">
    <location>
        <position position="98"/>
    </location>
    <ligand>
        <name>Fe cation</name>
        <dbReference type="ChEBI" id="CHEBI:24875"/>
        <label>1</label>
    </ligand>
</feature>
<dbReference type="InterPro" id="IPR012347">
    <property type="entry name" value="Ferritin-like"/>
</dbReference>
<evidence type="ECO:0000256" key="3">
    <source>
        <dbReference type="ARBA" id="ARBA00022723"/>
    </source>
</evidence>
<dbReference type="EMBL" id="JALJOQ010000082">
    <property type="protein sequence ID" value="KAK9800324.1"/>
    <property type="molecule type" value="Genomic_DNA"/>
</dbReference>
<protein>
    <recommendedName>
        <fullName evidence="9">Ferritin</fullName>
        <ecNumber evidence="9">1.16.3.1</ecNumber>
    </recommendedName>
</protein>
<feature type="binding site" evidence="8">
    <location>
        <position position="136"/>
    </location>
    <ligand>
        <name>Fe cation</name>
        <dbReference type="ChEBI" id="CHEBI:24875"/>
        <label>1</label>
    </ligand>
</feature>
<reference evidence="11 12" key="1">
    <citation type="journal article" date="2024" name="Nat. Commun.">
        <title>Phylogenomics reveals the evolutionary origins of lichenization in chlorophyte algae.</title>
        <authorList>
            <person name="Puginier C."/>
            <person name="Libourel C."/>
            <person name="Otte J."/>
            <person name="Skaloud P."/>
            <person name="Haon M."/>
            <person name="Grisel S."/>
            <person name="Petersen M."/>
            <person name="Berrin J.G."/>
            <person name="Delaux P.M."/>
            <person name="Dal Grande F."/>
            <person name="Keller J."/>
        </authorList>
    </citation>
    <scope>NUCLEOTIDE SEQUENCE [LARGE SCALE GENOMIC DNA]</scope>
    <source>
        <strain evidence="11 12">SAG 2036</strain>
    </source>
</reference>
<dbReference type="PANTHER" id="PTHR11431">
    <property type="entry name" value="FERRITIN"/>
    <property type="match status" value="1"/>
</dbReference>
<name>A0AAW1NVD2_9CHLO</name>
<dbReference type="AlphaFoldDB" id="A0AAW1NVD2"/>
<dbReference type="SUPFAM" id="SSF47240">
    <property type="entry name" value="Ferritin-like"/>
    <property type="match status" value="1"/>
</dbReference>
<dbReference type="InterPro" id="IPR001519">
    <property type="entry name" value="Ferritin"/>
</dbReference>
<dbReference type="GO" id="GO:0006826">
    <property type="term" value="P:iron ion transport"/>
    <property type="evidence" value="ECO:0007669"/>
    <property type="project" value="InterPro"/>
</dbReference>
<evidence type="ECO:0000256" key="6">
    <source>
        <dbReference type="ARBA" id="ARBA00026060"/>
    </source>
</evidence>
<dbReference type="InterPro" id="IPR009040">
    <property type="entry name" value="Ferritin-like_diiron"/>
</dbReference>
<comment type="function">
    <text evidence="5">Stores iron in a soluble, non-toxic, readily available form. Important for iron homeostasis. Has ferroxidase activity. Iron is taken up in the ferrous form and deposited as ferric hydroxides after oxidation.</text>
</comment>
<evidence type="ECO:0000313" key="12">
    <source>
        <dbReference type="Proteomes" id="UP001465755"/>
    </source>
</evidence>
<evidence type="ECO:0000256" key="4">
    <source>
        <dbReference type="ARBA" id="ARBA00023004"/>
    </source>
</evidence>
<gene>
    <name evidence="11" type="ORF">WJX73_002008</name>
</gene>
<proteinExistence type="inferred from homology"/>
<feature type="domain" description="Ferritin-like diiron" evidence="10">
    <location>
        <begin position="81"/>
        <end position="233"/>
    </location>
</feature>
<evidence type="ECO:0000256" key="7">
    <source>
        <dbReference type="ARBA" id="ARBA00047990"/>
    </source>
</evidence>
<feature type="binding site" evidence="8">
    <location>
        <position position="182"/>
    </location>
    <ligand>
        <name>Fe cation</name>
        <dbReference type="ChEBI" id="CHEBI:24875"/>
        <label>1</label>
    </ligand>
</feature>
<comment type="caution">
    <text evidence="11">The sequence shown here is derived from an EMBL/GenBank/DDBJ whole genome shotgun (WGS) entry which is preliminary data.</text>
</comment>
<keyword evidence="3 8" id="KW-0479">Metal-binding</keyword>
<accession>A0AAW1NVD2</accession>
<feature type="binding site" evidence="8">
    <location>
        <position position="215"/>
    </location>
    <ligand>
        <name>Fe cation</name>
        <dbReference type="ChEBI" id="CHEBI:24875"/>
        <label>1</label>
    </ligand>
</feature>
<dbReference type="InterPro" id="IPR009078">
    <property type="entry name" value="Ferritin-like_SF"/>
</dbReference>
<feature type="binding site" evidence="8">
    <location>
        <position position="133"/>
    </location>
    <ligand>
        <name>Fe cation</name>
        <dbReference type="ChEBI" id="CHEBI:24875"/>
        <label>1</label>
    </ligand>
</feature>
<keyword evidence="9" id="KW-0560">Oxidoreductase</keyword>
<sequence>MQSLYGSFAVRPAALRSRSSNVAFRRSVSVHAQKPNPILKDQSKVEERDIIFNPAKESATDLQKVEQAQTTASSDESLARVFYAPDAEQAVNEQINHEYTMSYNYHQMACYFARDNVALPGLASFFRGHAEEERGHAQQLMDFNSTRGGRTKLATLAAPETEYNHPEKGDALHAMEISLALEKLNFQYLYRLHKVADDSGDAQFADFVESMLADQANGVKEVADFVTQLRRVGKGLGVYEWDKDIMDRGSAQLAQVSGTA</sequence>